<evidence type="ECO:0000256" key="3">
    <source>
        <dbReference type="ARBA" id="ARBA00023125"/>
    </source>
</evidence>
<dbReference type="GO" id="GO:0003690">
    <property type="term" value="F:double-stranded DNA binding"/>
    <property type="evidence" value="ECO:0007669"/>
    <property type="project" value="InterPro"/>
</dbReference>
<dbReference type="Proteomes" id="UP000186102">
    <property type="component" value="Unassembled WGS sequence"/>
</dbReference>
<dbReference type="RefSeq" id="WP_075365813.1">
    <property type="nucleotide sequence ID" value="NZ_MLBF01000028.1"/>
</dbReference>
<accession>A0A1Q8QRT0</accession>
<organism evidence="4 5">
    <name type="scientific">Desulfosporosinus metallidurans</name>
    <dbReference type="NCBI Taxonomy" id="1888891"/>
    <lineage>
        <taxon>Bacteria</taxon>
        <taxon>Bacillati</taxon>
        <taxon>Bacillota</taxon>
        <taxon>Clostridia</taxon>
        <taxon>Eubacteriales</taxon>
        <taxon>Desulfitobacteriaceae</taxon>
        <taxon>Desulfosporosinus</taxon>
    </lineage>
</organism>
<evidence type="ECO:0000256" key="1">
    <source>
        <dbReference type="ARBA" id="ARBA00003863"/>
    </source>
</evidence>
<comment type="similarity">
    <text evidence="2">Belongs to the alpha/beta-type SASP family.</text>
</comment>
<dbReference type="Pfam" id="PF00269">
    <property type="entry name" value="SASP"/>
    <property type="match status" value="1"/>
</dbReference>
<reference evidence="4 5" key="1">
    <citation type="submission" date="2016-09" db="EMBL/GenBank/DDBJ databases">
        <title>Complete genome of Desulfosporosinus sp. OL.</title>
        <authorList>
            <person name="Mardanov A."/>
            <person name="Beletsky A."/>
            <person name="Panova A."/>
            <person name="Karnachuk O."/>
            <person name="Ravin N."/>
        </authorList>
    </citation>
    <scope>NUCLEOTIDE SEQUENCE [LARGE SCALE GENOMIC DNA]</scope>
    <source>
        <strain evidence="4 5">OL</strain>
    </source>
</reference>
<dbReference type="Gene3D" id="6.10.10.80">
    <property type="entry name" value="Small, acid-soluble spore protein, alpha/beta type-like"/>
    <property type="match status" value="1"/>
</dbReference>
<keyword evidence="5" id="KW-1185">Reference proteome</keyword>
<dbReference type="InterPro" id="IPR038300">
    <property type="entry name" value="SASP_sf_alpha/beta"/>
</dbReference>
<evidence type="ECO:0000256" key="2">
    <source>
        <dbReference type="ARBA" id="ARBA00005442"/>
    </source>
</evidence>
<dbReference type="PROSITE" id="PS00304">
    <property type="entry name" value="SASP_1"/>
    <property type="match status" value="1"/>
</dbReference>
<dbReference type="STRING" id="1888891.DSOL_3308"/>
<dbReference type="InterPro" id="IPR018126">
    <property type="entry name" value="SASP_alpha/beta-type_CS"/>
</dbReference>
<dbReference type="AlphaFoldDB" id="A0A1Q8QRT0"/>
<sequence length="75" mass="8339">MSRSSNRNSGILPQSVLEQFKWEVADELGLSAKIKEQGWENMTSRECGHVGGRIGGSMVKTMIRRAKESLNTTPM</sequence>
<protein>
    <submittedName>
        <fullName evidence="4">Small acid-soluble spore protein</fullName>
    </submittedName>
</protein>
<dbReference type="EMBL" id="MLBF01000028">
    <property type="protein sequence ID" value="OLN29968.1"/>
    <property type="molecule type" value="Genomic_DNA"/>
</dbReference>
<proteinExistence type="inferred from homology"/>
<name>A0A1Q8QRT0_9FIRM</name>
<gene>
    <name evidence="4" type="ORF">DSOL_3308</name>
</gene>
<dbReference type="GO" id="GO:0006265">
    <property type="term" value="P:DNA topological change"/>
    <property type="evidence" value="ECO:0007669"/>
    <property type="project" value="InterPro"/>
</dbReference>
<keyword evidence="3" id="KW-0238">DNA-binding</keyword>
<comment type="caution">
    <text evidence="4">The sequence shown here is derived from an EMBL/GenBank/DDBJ whole genome shotgun (WGS) entry which is preliminary data.</text>
</comment>
<dbReference type="OrthoDB" id="1683773at2"/>
<evidence type="ECO:0000313" key="5">
    <source>
        <dbReference type="Proteomes" id="UP000186102"/>
    </source>
</evidence>
<comment type="function">
    <text evidence="1">SASP are bound to spore DNA. They are double-stranded DNA-binding proteins that cause DNA to change to an a-like conformation. They protect the DNA backbone from chemical and enzymatic cleavage and are thus involved in dormant spore's high resistance to UV light.</text>
</comment>
<evidence type="ECO:0000313" key="4">
    <source>
        <dbReference type="EMBL" id="OLN29968.1"/>
    </source>
</evidence>
<dbReference type="InterPro" id="IPR001448">
    <property type="entry name" value="SASP_alpha/beta-type"/>
</dbReference>